<dbReference type="Proteomes" id="UP000011116">
    <property type="component" value="Chromosome 3H"/>
</dbReference>
<keyword evidence="5" id="KW-1185">Reference proteome</keyword>
<dbReference type="GO" id="GO:0016020">
    <property type="term" value="C:membrane"/>
    <property type="evidence" value="ECO:0007669"/>
    <property type="project" value="UniProtKB-SubCell"/>
</dbReference>
<name>A0A8I6XTR7_HORVV</name>
<evidence type="ECO:0000259" key="3">
    <source>
        <dbReference type="Pfam" id="PF13947"/>
    </source>
</evidence>
<dbReference type="GO" id="GO:0030247">
    <property type="term" value="F:polysaccharide binding"/>
    <property type="evidence" value="ECO:0007669"/>
    <property type="project" value="InterPro"/>
</dbReference>
<dbReference type="PANTHER" id="PTHR33138">
    <property type="entry name" value="OS01G0690200 PROTEIN"/>
    <property type="match status" value="1"/>
</dbReference>
<dbReference type="Gramene" id="HORVU.MOREX.r2.3HG0187050.1">
    <property type="protein sequence ID" value="HORVU.MOREX.r2.3HG0187050.1.CDS.1"/>
    <property type="gene ID" value="HORVU.MOREX.r2.3HG0187050"/>
</dbReference>
<dbReference type="AlphaFoldDB" id="A0A8I6XTR7"/>
<evidence type="ECO:0000313" key="4">
    <source>
        <dbReference type="EnsemblPlants" id="HORVU.MOREX.r3.3HG0225380.1.CDS1"/>
    </source>
</evidence>
<feature type="domain" description="Wall-associated receptor kinase galacturonan-binding" evidence="3">
    <location>
        <begin position="82"/>
        <end position="152"/>
    </location>
</feature>
<evidence type="ECO:0000313" key="5">
    <source>
        <dbReference type="Proteomes" id="UP000011116"/>
    </source>
</evidence>
<organism evidence="4 5">
    <name type="scientific">Hordeum vulgare subsp. vulgare</name>
    <name type="common">Domesticated barley</name>
    <dbReference type="NCBI Taxonomy" id="112509"/>
    <lineage>
        <taxon>Eukaryota</taxon>
        <taxon>Viridiplantae</taxon>
        <taxon>Streptophyta</taxon>
        <taxon>Embryophyta</taxon>
        <taxon>Tracheophyta</taxon>
        <taxon>Spermatophyta</taxon>
        <taxon>Magnoliopsida</taxon>
        <taxon>Liliopsida</taxon>
        <taxon>Poales</taxon>
        <taxon>Poaceae</taxon>
        <taxon>BOP clade</taxon>
        <taxon>Pooideae</taxon>
        <taxon>Triticodae</taxon>
        <taxon>Triticeae</taxon>
        <taxon>Hordeinae</taxon>
        <taxon>Hordeum</taxon>
    </lineage>
</organism>
<protein>
    <recommendedName>
        <fullName evidence="3">Wall-associated receptor kinase galacturonan-binding domain-containing protein</fullName>
    </recommendedName>
</protein>
<proteinExistence type="predicted"/>
<dbReference type="Gramene" id="HORVU.MOREX.r3.3HG0225380.1">
    <property type="protein sequence ID" value="HORVU.MOREX.r3.3HG0225380.1.CDS1"/>
    <property type="gene ID" value="HORVU.MOREX.r3.3HG0225380"/>
</dbReference>
<dbReference type="Pfam" id="PF13947">
    <property type="entry name" value="GUB_WAK_bind"/>
    <property type="match status" value="1"/>
</dbReference>
<keyword evidence="2" id="KW-0732">Signal</keyword>
<dbReference type="InterPro" id="IPR025287">
    <property type="entry name" value="WAK_GUB"/>
</dbReference>
<reference evidence="5" key="1">
    <citation type="journal article" date="2012" name="Nature">
        <title>A physical, genetic and functional sequence assembly of the barley genome.</title>
        <authorList>
            <consortium name="The International Barley Genome Sequencing Consortium"/>
            <person name="Mayer K.F."/>
            <person name="Waugh R."/>
            <person name="Brown J.W."/>
            <person name="Schulman A."/>
            <person name="Langridge P."/>
            <person name="Platzer M."/>
            <person name="Fincher G.B."/>
            <person name="Muehlbauer G.J."/>
            <person name="Sato K."/>
            <person name="Close T.J."/>
            <person name="Wise R.P."/>
            <person name="Stein N."/>
        </authorList>
    </citation>
    <scope>NUCLEOTIDE SEQUENCE [LARGE SCALE GENOMIC DNA]</scope>
    <source>
        <strain evidence="5">cv. Morex</strain>
    </source>
</reference>
<dbReference type="PANTHER" id="PTHR33138:SF9">
    <property type="entry name" value="OS01G0136500 PROTEIN"/>
    <property type="match status" value="1"/>
</dbReference>
<comment type="subcellular location">
    <subcellularLocation>
        <location evidence="1">Membrane</location>
        <topology evidence="1">Single-pass membrane protein</topology>
    </subcellularLocation>
</comment>
<reference evidence="4" key="2">
    <citation type="submission" date="2020-10" db="EMBL/GenBank/DDBJ databases">
        <authorList>
            <person name="Scholz U."/>
            <person name="Mascher M."/>
            <person name="Fiebig A."/>
        </authorList>
    </citation>
    <scope>NUCLEOTIDE SEQUENCE [LARGE SCALE GENOMIC DNA]</scope>
    <source>
        <strain evidence="4">cv. Morex</strain>
    </source>
</reference>
<evidence type="ECO:0000256" key="1">
    <source>
        <dbReference type="ARBA" id="ARBA00004167"/>
    </source>
</evidence>
<dbReference type="EnsemblPlants" id="HORVU.MOREX.r3.3HG0225380.1">
    <property type="protein sequence ID" value="HORVU.MOREX.r3.3HG0225380.1.CDS1"/>
    <property type="gene ID" value="HORVU.MOREX.r3.3HG0225380"/>
</dbReference>
<sequence length="299" mass="33222">MFRPIVLHLPALPLYWFMLRPRYSILPVAHLPQTSHPLWCTLQSLKSSARMSPSCWFLAFAWVWCLPLMMLVASEEQQGGGCSAKCGNVTISDPFWLTDQETGRSCGSPGPRDFELTCLNSTHPVLPSFVPHSPGFAIIDVYYRERSLHVVDIGKLQLLDDASKSLKSFNDCRPIWNTSVKLAPPFKIAPLNLELILYNCTEEAAAAARRKKELVQAKTMRCVNTSNAFVRAGVPSDPTGSYSGYALEGCALTVLPVLPLLSGETNASHYEQLIEEGFLLMWDLPPPPGKFTLSNHLLF</sequence>
<reference evidence="4" key="3">
    <citation type="submission" date="2022-01" db="UniProtKB">
        <authorList>
            <consortium name="EnsemblPlants"/>
        </authorList>
    </citation>
    <scope>IDENTIFICATION</scope>
    <source>
        <strain evidence="4">subsp. vulgare</strain>
    </source>
</reference>
<evidence type="ECO:0000256" key="2">
    <source>
        <dbReference type="ARBA" id="ARBA00022729"/>
    </source>
</evidence>
<accession>A0A8I6XTR7</accession>